<feature type="compositionally biased region" description="Basic residues" evidence="1">
    <location>
        <begin position="460"/>
        <end position="476"/>
    </location>
</feature>
<feature type="region of interest" description="Disordered" evidence="1">
    <location>
        <begin position="1"/>
        <end position="216"/>
    </location>
</feature>
<keyword evidence="3" id="KW-1185">Reference proteome</keyword>
<reference evidence="2 3" key="1">
    <citation type="submission" date="2021-02" db="EMBL/GenBank/DDBJ databases">
        <title>Leishmania (Mundinia) enrietti genome sequencing and assembly.</title>
        <authorList>
            <person name="Almutairi H."/>
            <person name="Gatherer D."/>
        </authorList>
    </citation>
    <scope>NUCLEOTIDE SEQUENCE [LARGE SCALE GENOMIC DNA]</scope>
    <source>
        <strain evidence="2">CUR178</strain>
    </source>
</reference>
<feature type="region of interest" description="Disordered" evidence="1">
    <location>
        <begin position="349"/>
        <end position="370"/>
    </location>
</feature>
<evidence type="ECO:0000313" key="3">
    <source>
        <dbReference type="Proteomes" id="UP000674179"/>
    </source>
</evidence>
<dbReference type="Proteomes" id="UP000674179">
    <property type="component" value="Chromosome 3"/>
</dbReference>
<organism evidence="2 3">
    <name type="scientific">Leishmania enriettii</name>
    <dbReference type="NCBI Taxonomy" id="5663"/>
    <lineage>
        <taxon>Eukaryota</taxon>
        <taxon>Discoba</taxon>
        <taxon>Euglenozoa</taxon>
        <taxon>Kinetoplastea</taxon>
        <taxon>Metakinetoplastina</taxon>
        <taxon>Trypanosomatida</taxon>
        <taxon>Trypanosomatidae</taxon>
        <taxon>Leishmaniinae</taxon>
        <taxon>Leishmania</taxon>
    </lineage>
</organism>
<sequence>MQTSTVDSCQQQRQQPRRTNSTFPLSSEPMASPFLMVPPSAPQLDDGGRRPHPCQHHHPCRHRAYQQHRQPRAGAPALPPYSDHSGAASARESVSPLMHSPGVSPPLASPLERSQSNHRRYRSSLPAPPPLRSLPLSSDSTSRRLARAHPPQQQQPRHRHADQSARPTTAHRGSRTHHRRSKRSNVQQSSSATALSSGQVEDEEAPSTPVDQRIPAMVPPSYDAYNLGTPGAGMGRPAAAVHGGYPSSSLTSQGYHLKTAQPQPQSQILHTLKLVEGVWRPVAPPQQRRPPPQQQLQHRKATYPCHDKLAYHSPNSHRSDCDRSFRNTAGGAYAEDHSTGIHGEAALAAAAASPTRPRRAKSPAHTMPATTTFTATGTSCGLSLSIFGGDWQSPSLATANLWGPHQSYPQLHHSHTTPASLVMRSSSVALSDGLDTTLSPISTPARAPPTPRQQQQQQQHPHHRRDRYGAHYHHRPYSPLAPSLATEEAYATYGQCSTPREADRAARTPSAGAPGAAALVAGRGSQQALVTPTTTMDGAPPAMVRDAVAGTTVTPAPWAFADSAAAYTSGGGPSPRGGAVEAHDDADDCAALLHASSSAYLRYRRNADFLYAVDDADECAAAAVPMASAVTAMGNAFMLAVAQAATILDSPVAVSHSVSFGSPAPSSVYCSPQLFRVGDVQQSAPETATTTPARTAGLRLYQSHGQHGAAAVPPPPHVDNGSIARSCATVTPLWCSYCGVAGWAGADALRTPPSAPRRAGGTGEGWRSPMQWDPRQARDDLEMEAVKHVAEFALAQRAVKSAGAAAAAPATALSVVPPSPSYTSAPFVAVAQAPLVAGSPSHSRTASHAEGTRDDPVTLDAAALAEEEEEEAAEWLELLLHYRDRENESGRIRRALAHAAATPQAAVAEAGGASNLSATATAATSLSWWAASSLMRERLPSRVDRGAQQQPQRQGRQQRHAQTRPAVSSLSIAEATGATLAPPPAQLCAAMSARRAARTISWCVHRHVWRMRENERRRVSTSVAGRVAAR</sequence>
<evidence type="ECO:0000256" key="1">
    <source>
        <dbReference type="SAM" id="MobiDB-lite"/>
    </source>
</evidence>
<dbReference type="EMBL" id="JAFHKP010000003">
    <property type="protein sequence ID" value="KAG5486954.1"/>
    <property type="molecule type" value="Genomic_DNA"/>
</dbReference>
<dbReference type="GeneID" id="94175519"/>
<dbReference type="AlphaFoldDB" id="A0A836H8V4"/>
<accession>A0A836H8V4</accession>
<feature type="compositionally biased region" description="Basic residues" evidence="1">
    <location>
        <begin position="172"/>
        <end position="183"/>
    </location>
</feature>
<feature type="compositionally biased region" description="Polar residues" evidence="1">
    <location>
        <begin position="433"/>
        <end position="442"/>
    </location>
</feature>
<dbReference type="OrthoDB" id="267958at2759"/>
<feature type="region of interest" description="Disordered" evidence="1">
    <location>
        <begin position="433"/>
        <end position="479"/>
    </location>
</feature>
<evidence type="ECO:0000313" key="2">
    <source>
        <dbReference type="EMBL" id="KAG5486954.1"/>
    </source>
</evidence>
<comment type="caution">
    <text evidence="2">The sequence shown here is derived from an EMBL/GenBank/DDBJ whole genome shotgun (WGS) entry which is preliminary data.</text>
</comment>
<dbReference type="KEGG" id="lenr:94175519"/>
<feature type="compositionally biased region" description="Basic residues" evidence="1">
    <location>
        <begin position="50"/>
        <end position="71"/>
    </location>
</feature>
<feature type="region of interest" description="Disordered" evidence="1">
    <location>
        <begin position="942"/>
        <end position="968"/>
    </location>
</feature>
<proteinExistence type="predicted"/>
<gene>
    <name evidence="2" type="ORF">CUR178_08381</name>
</gene>
<protein>
    <submittedName>
        <fullName evidence="2">Uncharacterized protein</fullName>
    </submittedName>
</protein>
<name>A0A836H8V4_LEIEN</name>
<dbReference type="RefSeq" id="XP_067696035.1">
    <property type="nucleotide sequence ID" value="XM_067840009.1"/>
</dbReference>
<feature type="compositionally biased region" description="Polar residues" evidence="1">
    <location>
        <begin position="184"/>
        <end position="199"/>
    </location>
</feature>
<feature type="compositionally biased region" description="Polar residues" evidence="1">
    <location>
        <begin position="1"/>
        <end position="25"/>
    </location>
</feature>
<feature type="compositionally biased region" description="Low complexity" evidence="1">
    <location>
        <begin position="946"/>
        <end position="955"/>
    </location>
</feature>
<feature type="region of interest" description="Disordered" evidence="1">
    <location>
        <begin position="752"/>
        <end position="772"/>
    </location>
</feature>